<dbReference type="OrthoDB" id="425354at2759"/>
<dbReference type="Proteomes" id="UP000070544">
    <property type="component" value="Unassembled WGS sequence"/>
</dbReference>
<organism evidence="1 2">
    <name type="scientific">Gonapodya prolifera (strain JEL478)</name>
    <name type="common">Monoblepharis prolifera</name>
    <dbReference type="NCBI Taxonomy" id="1344416"/>
    <lineage>
        <taxon>Eukaryota</taxon>
        <taxon>Fungi</taxon>
        <taxon>Fungi incertae sedis</taxon>
        <taxon>Chytridiomycota</taxon>
        <taxon>Chytridiomycota incertae sedis</taxon>
        <taxon>Monoblepharidomycetes</taxon>
        <taxon>Monoblepharidales</taxon>
        <taxon>Gonapodyaceae</taxon>
        <taxon>Gonapodya</taxon>
    </lineage>
</organism>
<sequence length="156" mass="16788">MADAWEGTWATTNEEDTNLIDQALTIQGVNFAVRKAATVARPKVTTRTYVKDGVPYLELIRPGVLGGSTTAAWPADGSTFDREEPLYGKVRMTVKKAGDAAFVITSQPQSNSPAWTAVAEWSVEGSGADRVQTRKSTVKSADGKEVVLVLKYKPVA</sequence>
<protein>
    <submittedName>
        <fullName evidence="1">Uncharacterized protein</fullName>
    </submittedName>
</protein>
<proteinExistence type="predicted"/>
<dbReference type="EMBL" id="KQ965781">
    <property type="protein sequence ID" value="KXS13194.1"/>
    <property type="molecule type" value="Genomic_DNA"/>
</dbReference>
<keyword evidence="2" id="KW-1185">Reference proteome</keyword>
<name>A0A139A912_GONPJ</name>
<reference evidence="1 2" key="1">
    <citation type="journal article" date="2015" name="Genome Biol. Evol.">
        <title>Phylogenomic analyses indicate that early fungi evolved digesting cell walls of algal ancestors of land plants.</title>
        <authorList>
            <person name="Chang Y."/>
            <person name="Wang S."/>
            <person name="Sekimoto S."/>
            <person name="Aerts A.L."/>
            <person name="Choi C."/>
            <person name="Clum A."/>
            <person name="LaButti K.M."/>
            <person name="Lindquist E.A."/>
            <person name="Yee Ngan C."/>
            <person name="Ohm R.A."/>
            <person name="Salamov A.A."/>
            <person name="Grigoriev I.V."/>
            <person name="Spatafora J.W."/>
            <person name="Berbee M.L."/>
        </authorList>
    </citation>
    <scope>NUCLEOTIDE SEQUENCE [LARGE SCALE GENOMIC DNA]</scope>
    <source>
        <strain evidence="1 2">JEL478</strain>
    </source>
</reference>
<gene>
    <name evidence="1" type="ORF">M427DRAFT_71584</name>
</gene>
<evidence type="ECO:0000313" key="2">
    <source>
        <dbReference type="Proteomes" id="UP000070544"/>
    </source>
</evidence>
<accession>A0A139A912</accession>
<dbReference type="AlphaFoldDB" id="A0A139A912"/>
<evidence type="ECO:0000313" key="1">
    <source>
        <dbReference type="EMBL" id="KXS13194.1"/>
    </source>
</evidence>